<evidence type="ECO:0000313" key="16">
    <source>
        <dbReference type="Proteomes" id="UP000677054"/>
    </source>
</evidence>
<keyword evidence="11 12" id="KW-0275">Fatty acid biosynthesis</keyword>
<sequence>ELEADIQATGRLYEYEALPQETPNVGTGFTDKVYKKDYVWRNIILFAILHAATPVGIYLALTRAYYSTIFFGIFLGVACSIGVTAGAHRLWAHRSYKAKFPFRLLLAFLDTSNIQNDIYEWSRDHRVHHKFSETDADPHNAKRGFFFAHMGWLLVRKHPEVIRKGKTIDCSDLLEDPIVYYQRKYYIPLALFCCFAFPAITPWLLWGEDLYVAFMFCSVARYCLCLNGTWLAHRTGGAGDRRRPGIRRGLAQLPPHLPLGLQDLGDALVPLGVLILFSGLGVTAGAHRLWCHRSYKAKFPLRLFLAFFNTVAVQNDIYEFSRDHRVHHKYSETDADPTNALRGFFFSHIGWLLLKKHPDVIRKGKTIDCSDLLQDPIVYYQRKFYLPLIILCCFVFPIATPWLCWGEDPWVAFMFCSVSRLVLGLNISWLVNSAAHLWGQRPYDRNIGAVEQNIVGSLALGEGWHNYHHAFPSDYKASELPWYDVNQTTLFIDAMAWLGLVWDRRSVDSWVVEKRVRKTGDGTHFRWGIGEGGEAIVEENVRNFSE</sequence>
<dbReference type="OrthoDB" id="10260134at2759"/>
<feature type="transmembrane region" description="Helical" evidence="13">
    <location>
        <begin position="409"/>
        <end position="431"/>
    </location>
</feature>
<dbReference type="PRINTS" id="PR00075">
    <property type="entry name" value="FACDDSATRASE"/>
</dbReference>
<dbReference type="EMBL" id="LR901256">
    <property type="protein sequence ID" value="CAD7248196.1"/>
    <property type="molecule type" value="Genomic_DNA"/>
</dbReference>
<dbReference type="PANTHER" id="PTHR11351">
    <property type="entry name" value="ACYL-COA DESATURASE"/>
    <property type="match status" value="1"/>
</dbReference>
<keyword evidence="10 13" id="KW-0472">Membrane</keyword>
<evidence type="ECO:0000256" key="13">
    <source>
        <dbReference type="SAM" id="Phobius"/>
    </source>
</evidence>
<accession>A0A7R8XJ71</accession>
<dbReference type="GO" id="GO:0005506">
    <property type="term" value="F:iron ion binding"/>
    <property type="evidence" value="ECO:0007669"/>
    <property type="project" value="TreeGrafter"/>
</dbReference>
<feature type="domain" description="Fatty acid desaturase" evidence="14">
    <location>
        <begin position="70"/>
        <end position="238"/>
    </location>
</feature>
<comment type="similarity">
    <text evidence="2 12">Belongs to the fatty acid desaturase type 1 family.</text>
</comment>
<dbReference type="GO" id="GO:0006636">
    <property type="term" value="P:unsaturated fatty acid biosynthetic process"/>
    <property type="evidence" value="ECO:0007669"/>
    <property type="project" value="TreeGrafter"/>
</dbReference>
<dbReference type="GO" id="GO:0005789">
    <property type="term" value="C:endoplasmic reticulum membrane"/>
    <property type="evidence" value="ECO:0007669"/>
    <property type="project" value="TreeGrafter"/>
</dbReference>
<keyword evidence="3 12" id="KW-0444">Lipid biosynthesis</keyword>
<evidence type="ECO:0000256" key="1">
    <source>
        <dbReference type="ARBA" id="ARBA00004141"/>
    </source>
</evidence>
<evidence type="ECO:0000256" key="7">
    <source>
        <dbReference type="ARBA" id="ARBA00023002"/>
    </source>
</evidence>
<evidence type="ECO:0000256" key="9">
    <source>
        <dbReference type="ARBA" id="ARBA00023098"/>
    </source>
</evidence>
<evidence type="ECO:0000256" key="12">
    <source>
        <dbReference type="RuleBase" id="RU000581"/>
    </source>
</evidence>
<gene>
    <name evidence="15" type="ORF">DSTB1V02_LOCUS8016</name>
</gene>
<evidence type="ECO:0000256" key="2">
    <source>
        <dbReference type="ARBA" id="ARBA00009295"/>
    </source>
</evidence>
<dbReference type="Proteomes" id="UP000677054">
    <property type="component" value="Unassembled WGS sequence"/>
</dbReference>
<dbReference type="InterPro" id="IPR015876">
    <property type="entry name" value="Acyl-CoA_DS"/>
</dbReference>
<comment type="subcellular location">
    <subcellularLocation>
        <location evidence="1">Membrane</location>
        <topology evidence="1">Multi-pass membrane protein</topology>
    </subcellularLocation>
</comment>
<comment type="domain">
    <text evidence="12">The histidine box domains are involved in binding the catalytic metal ions.</text>
</comment>
<feature type="domain" description="Fatty acid desaturase" evidence="14">
    <location>
        <begin position="270"/>
        <end position="485"/>
    </location>
</feature>
<dbReference type="PANTHER" id="PTHR11351:SF31">
    <property type="entry name" value="DESATURASE 1, ISOFORM A-RELATED"/>
    <property type="match status" value="1"/>
</dbReference>
<evidence type="ECO:0000256" key="6">
    <source>
        <dbReference type="ARBA" id="ARBA00022989"/>
    </source>
</evidence>
<name>A0A7R8XJ71_9CRUS</name>
<feature type="transmembrane region" description="Helical" evidence="13">
    <location>
        <begin position="267"/>
        <end position="287"/>
    </location>
</feature>
<dbReference type="Pfam" id="PF00487">
    <property type="entry name" value="FA_desaturase"/>
    <property type="match status" value="2"/>
</dbReference>
<dbReference type="CDD" id="cd03505">
    <property type="entry name" value="Delta9-FADS-like"/>
    <property type="match status" value="2"/>
</dbReference>
<evidence type="ECO:0000256" key="11">
    <source>
        <dbReference type="ARBA" id="ARBA00023160"/>
    </source>
</evidence>
<evidence type="ECO:0000256" key="3">
    <source>
        <dbReference type="ARBA" id="ARBA00022516"/>
    </source>
</evidence>
<feature type="transmembrane region" description="Helical" evidence="13">
    <location>
        <begin position="384"/>
        <end position="403"/>
    </location>
</feature>
<dbReference type="AlphaFoldDB" id="A0A7R8XJ71"/>
<keyword evidence="16" id="KW-1185">Reference proteome</keyword>
<protein>
    <recommendedName>
        <fullName evidence="14">Fatty acid desaturase domain-containing protein</fullName>
    </recommendedName>
</protein>
<dbReference type="EMBL" id="CAJPEV010001739">
    <property type="protein sequence ID" value="CAG0894127.1"/>
    <property type="molecule type" value="Genomic_DNA"/>
</dbReference>
<evidence type="ECO:0000256" key="4">
    <source>
        <dbReference type="ARBA" id="ARBA00022692"/>
    </source>
</evidence>
<keyword evidence="4 12" id="KW-0812">Transmembrane</keyword>
<organism evidence="15">
    <name type="scientific">Darwinula stevensoni</name>
    <dbReference type="NCBI Taxonomy" id="69355"/>
    <lineage>
        <taxon>Eukaryota</taxon>
        <taxon>Metazoa</taxon>
        <taxon>Ecdysozoa</taxon>
        <taxon>Arthropoda</taxon>
        <taxon>Crustacea</taxon>
        <taxon>Oligostraca</taxon>
        <taxon>Ostracoda</taxon>
        <taxon>Podocopa</taxon>
        <taxon>Podocopida</taxon>
        <taxon>Darwinulocopina</taxon>
        <taxon>Darwinuloidea</taxon>
        <taxon>Darwinulidae</taxon>
        <taxon>Darwinula</taxon>
    </lineage>
</organism>
<feature type="transmembrane region" description="Helical" evidence="13">
    <location>
        <begin position="39"/>
        <end position="59"/>
    </location>
</feature>
<reference evidence="15" key="1">
    <citation type="submission" date="2020-11" db="EMBL/GenBank/DDBJ databases">
        <authorList>
            <person name="Tran Van P."/>
        </authorList>
    </citation>
    <scope>NUCLEOTIDE SEQUENCE</scope>
</reference>
<keyword evidence="5" id="KW-0276">Fatty acid metabolism</keyword>
<feature type="transmembrane region" description="Helical" evidence="13">
    <location>
        <begin position="65"/>
        <end position="87"/>
    </location>
</feature>
<keyword evidence="7 12" id="KW-0560">Oxidoreductase</keyword>
<feature type="transmembrane region" description="Helical" evidence="13">
    <location>
        <begin position="185"/>
        <end position="206"/>
    </location>
</feature>
<keyword evidence="9" id="KW-0443">Lipid metabolism</keyword>
<dbReference type="GO" id="GO:0004768">
    <property type="term" value="F:stearoyl-CoA 9-desaturase activity"/>
    <property type="evidence" value="ECO:0007669"/>
    <property type="project" value="TreeGrafter"/>
</dbReference>
<proteinExistence type="inferred from homology"/>
<comment type="cofactor">
    <cofactor evidence="12">
        <name>Fe(2+)</name>
        <dbReference type="ChEBI" id="CHEBI:29033"/>
    </cofactor>
</comment>
<evidence type="ECO:0000256" key="5">
    <source>
        <dbReference type="ARBA" id="ARBA00022832"/>
    </source>
</evidence>
<evidence type="ECO:0000313" key="15">
    <source>
        <dbReference type="EMBL" id="CAD7248196.1"/>
    </source>
</evidence>
<keyword evidence="8" id="KW-0408">Iron</keyword>
<feature type="non-terminal residue" evidence="15">
    <location>
        <position position="1"/>
    </location>
</feature>
<evidence type="ECO:0000256" key="8">
    <source>
        <dbReference type="ARBA" id="ARBA00023004"/>
    </source>
</evidence>
<dbReference type="InterPro" id="IPR005804">
    <property type="entry name" value="FA_desaturase_dom"/>
</dbReference>
<evidence type="ECO:0000259" key="14">
    <source>
        <dbReference type="Pfam" id="PF00487"/>
    </source>
</evidence>
<evidence type="ECO:0000256" key="10">
    <source>
        <dbReference type="ARBA" id="ARBA00023136"/>
    </source>
</evidence>
<keyword evidence="6 13" id="KW-1133">Transmembrane helix</keyword>